<dbReference type="Proteomes" id="UP000001861">
    <property type="component" value="Unassembled WGS sequence"/>
</dbReference>
<dbReference type="InterPro" id="IPR024779">
    <property type="entry name" value="2OGFeDO_JBP1/TET_oxygenase_dom"/>
</dbReference>
<dbReference type="GO" id="GO:0051213">
    <property type="term" value="F:dioxygenase activity"/>
    <property type="evidence" value="ECO:0007669"/>
    <property type="project" value="UniProtKB-KW"/>
</dbReference>
<dbReference type="GeneID" id="6014386"/>
<sequence length="527" mass="57734">MQGQSGDIRPKDASQRLASYIRIATNALKNGMDPNEALREVDADDLHLQEAAVQIVLILWKAVPKANSIGSPSVETSGTLPDTTGGGDPSRGPNANPVGSPSIEMPGTSLNGVGEGDPSSTVIEWFLPGILSGNSASLFSLFLMPPIPSFDLTDGARLTEAFGRYCQNTLRRRFDSKVVPIPTDITPGLRAEGVQIVNVVEKAWDGMPLVLKWNLSDYFRDQVNASESHRRETQHRYAPLGKRCSTGLLPLITDTQLFVDASGNVGLWYLPGILSRQREENMLRALKAFSDHAQTCLAKLPEDEGLNRYQESPSFALASGVTSLSLLKYAPSINRPGASREFLGSSAPPTLQLLQDTMETFVVLGGIIAVTQPWLFDAGLSILEMLHGRRIPVSDPINLRRVIGFWTSPFTTFDLIINRETVPQRNIQSPWWAYDLVWTLGNHNGRLECPGLGYRFLVQGGTILVGVFGCLEFGIAPSRGEQVNIICSSYEKVLDLSPHHFNPNPPTLSKWQRFFSQSDVQAHGISS</sequence>
<dbReference type="RefSeq" id="XP_001837825.2">
    <property type="nucleotide sequence ID" value="XM_001837773.2"/>
</dbReference>
<evidence type="ECO:0000313" key="9">
    <source>
        <dbReference type="Proteomes" id="UP000001861"/>
    </source>
</evidence>
<keyword evidence="5" id="KW-0408">Iron</keyword>
<feature type="region of interest" description="Disordered" evidence="6">
    <location>
        <begin position="69"/>
        <end position="116"/>
    </location>
</feature>
<comment type="caution">
    <text evidence="8">The sequence shown here is derived from an EMBL/GenBank/DDBJ whole genome shotgun (WGS) entry which is preliminary data.</text>
</comment>
<accession>A8P066</accession>
<evidence type="ECO:0000259" key="7">
    <source>
        <dbReference type="Pfam" id="PF12851"/>
    </source>
</evidence>
<evidence type="ECO:0000256" key="5">
    <source>
        <dbReference type="ARBA" id="ARBA00023004"/>
    </source>
</evidence>
<keyword evidence="2" id="KW-0479">Metal-binding</keyword>
<evidence type="ECO:0000256" key="2">
    <source>
        <dbReference type="ARBA" id="ARBA00022723"/>
    </source>
</evidence>
<organism evidence="8 9">
    <name type="scientific">Coprinopsis cinerea (strain Okayama-7 / 130 / ATCC MYA-4618 / FGSC 9003)</name>
    <name type="common">Inky cap fungus</name>
    <name type="synonym">Hormographiella aspergillata</name>
    <dbReference type="NCBI Taxonomy" id="240176"/>
    <lineage>
        <taxon>Eukaryota</taxon>
        <taxon>Fungi</taxon>
        <taxon>Dikarya</taxon>
        <taxon>Basidiomycota</taxon>
        <taxon>Agaricomycotina</taxon>
        <taxon>Agaricomycetes</taxon>
        <taxon>Agaricomycetidae</taxon>
        <taxon>Agaricales</taxon>
        <taxon>Agaricineae</taxon>
        <taxon>Psathyrellaceae</taxon>
        <taxon>Coprinopsis</taxon>
    </lineage>
</organism>
<evidence type="ECO:0000256" key="3">
    <source>
        <dbReference type="ARBA" id="ARBA00022964"/>
    </source>
</evidence>
<feature type="domain" description="2OGFeDO JBP1/TET oxygenase" evidence="7">
    <location>
        <begin position="352"/>
        <end position="488"/>
    </location>
</feature>
<keyword evidence="4" id="KW-0560">Oxidoreductase</keyword>
<evidence type="ECO:0000256" key="4">
    <source>
        <dbReference type="ARBA" id="ARBA00023002"/>
    </source>
</evidence>
<name>A8P066_COPC7</name>
<dbReference type="AlphaFoldDB" id="A8P066"/>
<dbReference type="InParanoid" id="A8P066"/>
<dbReference type="VEuPathDB" id="FungiDB:CC1G_12948"/>
<reference evidence="8 9" key="1">
    <citation type="journal article" date="2010" name="Proc. Natl. Acad. Sci. U.S.A.">
        <title>Insights into evolution of multicellular fungi from the assembled chromosomes of the mushroom Coprinopsis cinerea (Coprinus cinereus).</title>
        <authorList>
            <person name="Stajich J.E."/>
            <person name="Wilke S.K."/>
            <person name="Ahren D."/>
            <person name="Au C.H."/>
            <person name="Birren B.W."/>
            <person name="Borodovsky M."/>
            <person name="Burns C."/>
            <person name="Canback B."/>
            <person name="Casselton L.A."/>
            <person name="Cheng C.K."/>
            <person name="Deng J."/>
            <person name="Dietrich F.S."/>
            <person name="Fargo D.C."/>
            <person name="Farman M.L."/>
            <person name="Gathman A.C."/>
            <person name="Goldberg J."/>
            <person name="Guigo R."/>
            <person name="Hoegger P.J."/>
            <person name="Hooker J.B."/>
            <person name="Huggins A."/>
            <person name="James T.Y."/>
            <person name="Kamada T."/>
            <person name="Kilaru S."/>
            <person name="Kodira C."/>
            <person name="Kues U."/>
            <person name="Kupfer D."/>
            <person name="Kwan H.S."/>
            <person name="Lomsadze A."/>
            <person name="Li W."/>
            <person name="Lilly W.W."/>
            <person name="Ma L.J."/>
            <person name="Mackey A.J."/>
            <person name="Manning G."/>
            <person name="Martin F."/>
            <person name="Muraguchi H."/>
            <person name="Natvig D.O."/>
            <person name="Palmerini H."/>
            <person name="Ramesh M.A."/>
            <person name="Rehmeyer C.J."/>
            <person name="Roe B.A."/>
            <person name="Shenoy N."/>
            <person name="Stanke M."/>
            <person name="Ter-Hovhannisyan V."/>
            <person name="Tunlid A."/>
            <person name="Velagapudi R."/>
            <person name="Vision T.J."/>
            <person name="Zeng Q."/>
            <person name="Zolan M.E."/>
            <person name="Pukkila P.J."/>
        </authorList>
    </citation>
    <scope>NUCLEOTIDE SEQUENCE [LARGE SCALE GENOMIC DNA]</scope>
    <source>
        <strain evidence="9">Okayama-7 / 130 / ATCC MYA-4618 / FGSC 9003</strain>
    </source>
</reference>
<dbReference type="EMBL" id="AACS02000006">
    <property type="protein sequence ID" value="EAU83989.2"/>
    <property type="molecule type" value="Genomic_DNA"/>
</dbReference>
<dbReference type="KEGG" id="cci:CC1G_12948"/>
<evidence type="ECO:0000313" key="8">
    <source>
        <dbReference type="EMBL" id="EAU83989.2"/>
    </source>
</evidence>
<protein>
    <recommendedName>
        <fullName evidence="7">2OGFeDO JBP1/TET oxygenase domain-containing protein</fullName>
    </recommendedName>
</protein>
<evidence type="ECO:0000256" key="1">
    <source>
        <dbReference type="ARBA" id="ARBA00001954"/>
    </source>
</evidence>
<comment type="cofactor">
    <cofactor evidence="1">
        <name>Fe(2+)</name>
        <dbReference type="ChEBI" id="CHEBI:29033"/>
    </cofactor>
</comment>
<proteinExistence type="predicted"/>
<keyword evidence="3" id="KW-0223">Dioxygenase</keyword>
<dbReference type="Pfam" id="PF12851">
    <property type="entry name" value="Tet_JBP"/>
    <property type="match status" value="1"/>
</dbReference>
<dbReference type="HOGENOM" id="CLU_039070_8_0_1"/>
<keyword evidence="9" id="KW-1185">Reference proteome</keyword>
<dbReference type="GO" id="GO:0046872">
    <property type="term" value="F:metal ion binding"/>
    <property type="evidence" value="ECO:0007669"/>
    <property type="project" value="UniProtKB-KW"/>
</dbReference>
<dbReference type="OrthoDB" id="3200752at2759"/>
<gene>
    <name evidence="8" type="ORF">CC1G_12948</name>
</gene>
<evidence type="ECO:0000256" key="6">
    <source>
        <dbReference type="SAM" id="MobiDB-lite"/>
    </source>
</evidence>